<evidence type="ECO:0000313" key="4">
    <source>
        <dbReference type="Proteomes" id="UP000321168"/>
    </source>
</evidence>
<reference evidence="3 4" key="1">
    <citation type="submission" date="2019-08" db="EMBL/GenBank/DDBJ databases">
        <title>Genome of Luteibaculum oceani JCM 18817.</title>
        <authorList>
            <person name="Bowman J.P."/>
        </authorList>
    </citation>
    <scope>NUCLEOTIDE SEQUENCE [LARGE SCALE GENOMIC DNA]</scope>
    <source>
        <strain evidence="3 4">JCM 18817</strain>
    </source>
</reference>
<proteinExistence type="inferred from homology"/>
<protein>
    <recommendedName>
        <fullName evidence="2">UPF0102 protein FRX97_00275</fullName>
    </recommendedName>
</protein>
<name>A0A5C6VIC7_9FLAO</name>
<keyword evidence="4" id="KW-1185">Reference proteome</keyword>
<dbReference type="GO" id="GO:0003676">
    <property type="term" value="F:nucleic acid binding"/>
    <property type="evidence" value="ECO:0007669"/>
    <property type="project" value="InterPro"/>
</dbReference>
<dbReference type="InterPro" id="IPR003509">
    <property type="entry name" value="UPF0102_YraN-like"/>
</dbReference>
<dbReference type="Gene3D" id="3.40.1350.10">
    <property type="match status" value="1"/>
</dbReference>
<comment type="similarity">
    <text evidence="1 2">Belongs to the UPF0102 family.</text>
</comment>
<dbReference type="PANTHER" id="PTHR34039:SF1">
    <property type="entry name" value="UPF0102 PROTEIN YRAN"/>
    <property type="match status" value="1"/>
</dbReference>
<accession>A0A5C6VIC7</accession>
<dbReference type="InterPro" id="IPR011335">
    <property type="entry name" value="Restrct_endonuc-II-like"/>
</dbReference>
<dbReference type="NCBIfam" id="NF009150">
    <property type="entry name" value="PRK12497.1-3"/>
    <property type="match status" value="1"/>
</dbReference>
<comment type="caution">
    <text evidence="3">The sequence shown here is derived from an EMBL/GenBank/DDBJ whole genome shotgun (WGS) entry which is preliminary data.</text>
</comment>
<dbReference type="SUPFAM" id="SSF52980">
    <property type="entry name" value="Restriction endonuclease-like"/>
    <property type="match status" value="1"/>
</dbReference>
<dbReference type="HAMAP" id="MF_00048">
    <property type="entry name" value="UPF0102"/>
    <property type="match status" value="1"/>
</dbReference>
<dbReference type="CDD" id="cd20736">
    <property type="entry name" value="PoNe_Nuclease"/>
    <property type="match status" value="1"/>
</dbReference>
<dbReference type="Pfam" id="PF02021">
    <property type="entry name" value="UPF0102"/>
    <property type="match status" value="1"/>
</dbReference>
<evidence type="ECO:0000313" key="3">
    <source>
        <dbReference type="EMBL" id="TXC85093.1"/>
    </source>
</evidence>
<dbReference type="RefSeq" id="WP_147012191.1">
    <property type="nucleotide sequence ID" value="NZ_VORB01000001.1"/>
</dbReference>
<sequence>MSDNKKKGDWAEQKAIAYLRKIGHDIIETNWRFGRLEVDIISSHENFLVFTEVKFRSSDFFGQPHEFVTRAKQKKIVRAANEYVISTQFDGEVRFDVVGIGEFDLQYFKEAFRPY</sequence>
<gene>
    <name evidence="3" type="ORF">FRX97_00275</name>
</gene>
<dbReference type="EMBL" id="VORB01000001">
    <property type="protein sequence ID" value="TXC85093.1"/>
    <property type="molecule type" value="Genomic_DNA"/>
</dbReference>
<dbReference type="AlphaFoldDB" id="A0A5C6VIC7"/>
<evidence type="ECO:0000256" key="2">
    <source>
        <dbReference type="HAMAP-Rule" id="MF_00048"/>
    </source>
</evidence>
<dbReference type="InterPro" id="IPR011856">
    <property type="entry name" value="tRNA_endonuc-like_dom_sf"/>
</dbReference>
<dbReference type="Proteomes" id="UP000321168">
    <property type="component" value="Unassembled WGS sequence"/>
</dbReference>
<dbReference type="PANTHER" id="PTHR34039">
    <property type="entry name" value="UPF0102 PROTEIN YRAN"/>
    <property type="match status" value="1"/>
</dbReference>
<dbReference type="OrthoDB" id="9802516at2"/>
<evidence type="ECO:0000256" key="1">
    <source>
        <dbReference type="ARBA" id="ARBA00006738"/>
    </source>
</evidence>
<organism evidence="3 4">
    <name type="scientific">Luteibaculum oceani</name>
    <dbReference type="NCBI Taxonomy" id="1294296"/>
    <lineage>
        <taxon>Bacteria</taxon>
        <taxon>Pseudomonadati</taxon>
        <taxon>Bacteroidota</taxon>
        <taxon>Flavobacteriia</taxon>
        <taxon>Flavobacteriales</taxon>
        <taxon>Luteibaculaceae</taxon>
        <taxon>Luteibaculum</taxon>
    </lineage>
</organism>